<proteinExistence type="predicted"/>
<accession>A0A840EVH5</accession>
<dbReference type="RefSeq" id="WP_183370591.1">
    <property type="nucleotide sequence ID" value="NZ_BAABHL010000065.1"/>
</dbReference>
<reference evidence="1 2" key="1">
    <citation type="submission" date="2020-08" db="EMBL/GenBank/DDBJ databases">
        <title>Sequencing the genomes of 1000 actinobacteria strains.</title>
        <authorList>
            <person name="Klenk H.-P."/>
        </authorList>
    </citation>
    <scope>NUCLEOTIDE SEQUENCE [LARGE SCALE GENOMIC DNA]</scope>
    <source>
        <strain evidence="1 2">DSM 45298</strain>
    </source>
</reference>
<dbReference type="EMBL" id="JACIFP010000001">
    <property type="protein sequence ID" value="MBB4135561.1"/>
    <property type="molecule type" value="Genomic_DNA"/>
</dbReference>
<comment type="caution">
    <text evidence="1">The sequence shown here is derived from an EMBL/GenBank/DDBJ whole genome shotgun (WGS) entry which is preliminary data.</text>
</comment>
<dbReference type="Proteomes" id="UP000551501">
    <property type="component" value="Unassembled WGS sequence"/>
</dbReference>
<evidence type="ECO:0000313" key="1">
    <source>
        <dbReference type="EMBL" id="MBB4135561.1"/>
    </source>
</evidence>
<name>A0A840EVH5_9ACTN</name>
<organism evidence="1 2">
    <name type="scientific">Gordonia humi</name>
    <dbReference type="NCBI Taxonomy" id="686429"/>
    <lineage>
        <taxon>Bacteria</taxon>
        <taxon>Bacillati</taxon>
        <taxon>Actinomycetota</taxon>
        <taxon>Actinomycetes</taxon>
        <taxon>Mycobacteriales</taxon>
        <taxon>Gordoniaceae</taxon>
        <taxon>Gordonia</taxon>
    </lineage>
</organism>
<protein>
    <submittedName>
        <fullName evidence="1">Uncharacterized protein</fullName>
    </submittedName>
</protein>
<sequence length="100" mass="10498">MEQTSDVHVDADGLIDHTARRAALVADAAECAALLAGSGFGAWWRDGRPTGLEPRLTDLSARLERAVSGLDGATGDVRRQSAVLTAADAEASTRLIGLRR</sequence>
<gene>
    <name evidence="1" type="ORF">BKA16_002113</name>
</gene>
<dbReference type="AlphaFoldDB" id="A0A840EVH5"/>
<evidence type="ECO:0000313" key="2">
    <source>
        <dbReference type="Proteomes" id="UP000551501"/>
    </source>
</evidence>
<keyword evidence="2" id="KW-1185">Reference proteome</keyword>